<comment type="caution">
    <text evidence="2">The sequence shown here is derived from an EMBL/GenBank/DDBJ whole genome shotgun (WGS) entry which is preliminary data.</text>
</comment>
<organism evidence="2 3">
    <name type="scientific">Psophocarpus tetragonolobus</name>
    <name type="common">Winged bean</name>
    <name type="synonym">Dolichos tetragonolobus</name>
    <dbReference type="NCBI Taxonomy" id="3891"/>
    <lineage>
        <taxon>Eukaryota</taxon>
        <taxon>Viridiplantae</taxon>
        <taxon>Streptophyta</taxon>
        <taxon>Embryophyta</taxon>
        <taxon>Tracheophyta</taxon>
        <taxon>Spermatophyta</taxon>
        <taxon>Magnoliopsida</taxon>
        <taxon>eudicotyledons</taxon>
        <taxon>Gunneridae</taxon>
        <taxon>Pentapetalae</taxon>
        <taxon>rosids</taxon>
        <taxon>fabids</taxon>
        <taxon>Fabales</taxon>
        <taxon>Fabaceae</taxon>
        <taxon>Papilionoideae</taxon>
        <taxon>50 kb inversion clade</taxon>
        <taxon>NPAAA clade</taxon>
        <taxon>indigoferoid/millettioid clade</taxon>
        <taxon>Phaseoleae</taxon>
        <taxon>Psophocarpus</taxon>
    </lineage>
</organism>
<dbReference type="EMBL" id="JAYMYS010000006">
    <property type="protein sequence ID" value="KAK7389504.1"/>
    <property type="molecule type" value="Genomic_DNA"/>
</dbReference>
<dbReference type="InterPro" id="IPR004158">
    <property type="entry name" value="DUF247_pln"/>
</dbReference>
<keyword evidence="1" id="KW-0812">Transmembrane</keyword>
<reference evidence="2 3" key="1">
    <citation type="submission" date="2024-01" db="EMBL/GenBank/DDBJ databases">
        <title>The genomes of 5 underutilized Papilionoideae crops provide insights into root nodulation and disease resistanc.</title>
        <authorList>
            <person name="Jiang F."/>
        </authorList>
    </citation>
    <scope>NUCLEOTIDE SEQUENCE [LARGE SCALE GENOMIC DNA]</scope>
    <source>
        <strain evidence="2">DUOXIRENSHENG_FW03</strain>
        <tissue evidence="2">Leaves</tissue>
    </source>
</reference>
<evidence type="ECO:0000313" key="3">
    <source>
        <dbReference type="Proteomes" id="UP001386955"/>
    </source>
</evidence>
<keyword evidence="1" id="KW-1133">Transmembrane helix</keyword>
<dbReference type="AlphaFoldDB" id="A0AAN9XF71"/>
<keyword evidence="1" id="KW-0472">Membrane</keyword>
<dbReference type="PANTHER" id="PTHR31549:SF23">
    <property type="entry name" value="OS03G0591600 PROTEIN"/>
    <property type="match status" value="1"/>
</dbReference>
<name>A0AAN9XF71_PSOTE</name>
<protein>
    <submittedName>
        <fullName evidence="2">Uncharacterized protein</fullName>
    </submittedName>
</protein>
<dbReference type="PANTHER" id="PTHR31549">
    <property type="entry name" value="PROTEIN, PUTATIVE (DUF247)-RELATED-RELATED"/>
    <property type="match status" value="1"/>
</dbReference>
<dbReference type="Proteomes" id="UP001386955">
    <property type="component" value="Unassembled WGS sequence"/>
</dbReference>
<sequence length="595" mass="68486">MEVLVKLYPPNKAITSGLSKEDLKLQKSRFSKMSSLRSTMSSDHSKLTFDEVRWVINIRKTIEEELEEDSEFAVSIFSVPKLLMASDPDSYIPQQVAIGPYHYWRPELYEMQRYKIAAAKRFQKHLQCYKLENLVDHLTKLEQRVRACYHKFLDFNGETLVWMMTVDASFLLEFLQVYAMHEGAKVQRISSSMSHLVDYAGKKSAHNALLRDIVMLENQIPLFVLRKMLEFRFSSLEAADDMLMLMFIGLFKEISPFKMMEEYPNIQVSESVHLLDFLYDVIVPKLEQQPDTIEAEIQLEVEQKEGNEAVTSDSSQVKQFFGEVWRMLSKLNKGPVKLIKTVLVSKPIKVFAKLPWKILSNLPGIKVLKQPVEYFFFSQDEGDKKGESVSSRSKSLMNKPPSVEEIAIPSVTQLINCGIRFLPTKGSISNISFDPKTRTFYLPTIGLDVNTQVFLRNLVAYEASTASGPLVIARYTELMNGIIDSEEDAEILREKGIILNHLKSDKEVANLWNGMNKSLRLSRVPLLDKVIEDVNKYYNSRMKVKFWKFMKVYVFSSWQFLTFLAATCLLLLMSLQAFCSVYTCSRFFPSALDSE</sequence>
<keyword evidence="3" id="KW-1185">Reference proteome</keyword>
<feature type="transmembrane region" description="Helical" evidence="1">
    <location>
        <begin position="552"/>
        <end position="575"/>
    </location>
</feature>
<gene>
    <name evidence="2" type="ORF">VNO78_24606</name>
</gene>
<accession>A0AAN9XF71</accession>
<evidence type="ECO:0000256" key="1">
    <source>
        <dbReference type="SAM" id="Phobius"/>
    </source>
</evidence>
<proteinExistence type="predicted"/>
<dbReference type="Pfam" id="PF03140">
    <property type="entry name" value="DUF247"/>
    <property type="match status" value="1"/>
</dbReference>
<evidence type="ECO:0000313" key="2">
    <source>
        <dbReference type="EMBL" id="KAK7389504.1"/>
    </source>
</evidence>